<dbReference type="GO" id="GO:0016831">
    <property type="term" value="F:carboxy-lyase activity"/>
    <property type="evidence" value="ECO:0007669"/>
    <property type="project" value="InterPro"/>
</dbReference>
<dbReference type="SUPFAM" id="SSF52096">
    <property type="entry name" value="ClpP/crotonase"/>
    <property type="match status" value="1"/>
</dbReference>
<organism evidence="2 3">
    <name type="scientific">Terrimicrobium sacchariphilum</name>
    <dbReference type="NCBI Taxonomy" id="690879"/>
    <lineage>
        <taxon>Bacteria</taxon>
        <taxon>Pseudomonadati</taxon>
        <taxon>Verrucomicrobiota</taxon>
        <taxon>Terrimicrobiia</taxon>
        <taxon>Terrimicrobiales</taxon>
        <taxon>Terrimicrobiaceae</taxon>
        <taxon>Terrimicrobium</taxon>
    </lineage>
</organism>
<dbReference type="InterPro" id="IPR029045">
    <property type="entry name" value="ClpP/crotonase-like_dom_sf"/>
</dbReference>
<dbReference type="Gene3D" id="3.90.226.10">
    <property type="entry name" value="2-enoyl-CoA Hydratase, Chain A, domain 1"/>
    <property type="match status" value="1"/>
</dbReference>
<proteinExistence type="predicted"/>
<dbReference type="InterPro" id="IPR017556">
    <property type="entry name" value="Malonate_beta"/>
</dbReference>
<comment type="caution">
    <text evidence="2">The sequence shown here is derived from an EMBL/GenBank/DDBJ whole genome shotgun (WGS) entry which is preliminary data.</text>
</comment>
<dbReference type="RefSeq" id="WP_075079321.1">
    <property type="nucleotide sequence ID" value="NZ_BDCO01000002.1"/>
</dbReference>
<dbReference type="Pfam" id="PF01039">
    <property type="entry name" value="Carboxyl_trans"/>
    <property type="match status" value="1"/>
</dbReference>
<dbReference type="PANTHER" id="PTHR43842">
    <property type="entry name" value="PROPIONYL-COA CARBOXYLASE BETA CHAIN"/>
    <property type="match status" value="1"/>
</dbReference>
<gene>
    <name evidence="2" type="ORF">TSACC_22023</name>
</gene>
<keyword evidence="3" id="KW-1185">Reference proteome</keyword>
<evidence type="ECO:0000259" key="1">
    <source>
        <dbReference type="PROSITE" id="PS50980"/>
    </source>
</evidence>
<dbReference type="InParanoid" id="A0A146GAK4"/>
<dbReference type="PANTHER" id="PTHR43842:SF2">
    <property type="entry name" value="PROPIONYL-COA CARBOXYLASE BETA CHAIN, MITOCHONDRIAL"/>
    <property type="match status" value="1"/>
</dbReference>
<dbReference type="EMBL" id="BDCO01000002">
    <property type="protein sequence ID" value="GAT33606.1"/>
    <property type="molecule type" value="Genomic_DNA"/>
</dbReference>
<accession>A0A146GAK4</accession>
<evidence type="ECO:0000313" key="3">
    <source>
        <dbReference type="Proteomes" id="UP000076023"/>
    </source>
</evidence>
<protein>
    <submittedName>
        <fullName evidence="2">Malonate decarboxylase beta subunit</fullName>
    </submittedName>
</protein>
<dbReference type="GO" id="GO:0004658">
    <property type="term" value="F:propionyl-CoA carboxylase activity"/>
    <property type="evidence" value="ECO:0007669"/>
    <property type="project" value="TreeGrafter"/>
</dbReference>
<dbReference type="AlphaFoldDB" id="A0A146GAK4"/>
<feature type="domain" description="CoA carboxyltransferase N-terminal" evidence="1">
    <location>
        <begin position="1"/>
        <end position="241"/>
    </location>
</feature>
<dbReference type="NCBIfam" id="TIGR03133">
    <property type="entry name" value="malonate_beta"/>
    <property type="match status" value="1"/>
</dbReference>
<dbReference type="OrthoDB" id="9803706at2"/>
<reference evidence="3" key="1">
    <citation type="journal article" date="2017" name="Genome Announc.">
        <title>Draft Genome Sequence of Terrimicrobium sacchariphilum NM-5T, a Facultative Anaerobic Soil Bacterium of the Class Spartobacteria.</title>
        <authorList>
            <person name="Qiu Y.L."/>
            <person name="Tourlousse D.M."/>
            <person name="Matsuura N."/>
            <person name="Ohashi A."/>
            <person name="Sekiguchi Y."/>
        </authorList>
    </citation>
    <scope>NUCLEOTIDE SEQUENCE [LARGE SCALE GENOMIC DNA]</scope>
    <source>
        <strain evidence="3">NM-5</strain>
    </source>
</reference>
<sequence length="292" mass="30776">MKLTPRISFYEASARQRVAGILDAGSFREILPPTEQRISPHLGMFGAPVAFDDGAVVGEGTLGGKEVYIFAQEGKFRGGSLGEVHAAKITGLLRLAAIRKPAAVLGLFDSGGVRLEEANAGEIGSTEIMRAILEAQCAGIPVIGLLGGSCGCFGGSGITSSCCDALVASEEARLSVSGPEVIETVMGVEAFDSRDRALVWRTTGGKNRFLFGKVATLVDDHIPAFRAAAAALIQPSEPLTVESLRAERVRLARRIDDYGSCTDARQVWRKMGLDADRVPDMTAAELTAAKPA</sequence>
<dbReference type="Proteomes" id="UP000076023">
    <property type="component" value="Unassembled WGS sequence"/>
</dbReference>
<dbReference type="GO" id="GO:0005975">
    <property type="term" value="P:carbohydrate metabolic process"/>
    <property type="evidence" value="ECO:0007669"/>
    <property type="project" value="InterPro"/>
</dbReference>
<dbReference type="PROSITE" id="PS50980">
    <property type="entry name" value="COA_CT_NTER"/>
    <property type="match status" value="1"/>
</dbReference>
<dbReference type="InterPro" id="IPR051047">
    <property type="entry name" value="AccD/PCCB"/>
</dbReference>
<dbReference type="InterPro" id="IPR011762">
    <property type="entry name" value="COA_CT_N"/>
</dbReference>
<name>A0A146GAK4_TERSA</name>
<dbReference type="STRING" id="690879.TSACC_22023"/>
<evidence type="ECO:0000313" key="2">
    <source>
        <dbReference type="EMBL" id="GAT33606.1"/>
    </source>
</evidence>
<dbReference type="NCBIfam" id="NF005530">
    <property type="entry name" value="PRK07189.1"/>
    <property type="match status" value="1"/>
</dbReference>
<dbReference type="InterPro" id="IPR034733">
    <property type="entry name" value="AcCoA_carboxyl_beta"/>
</dbReference>